<comment type="similarity">
    <text evidence="7">Belongs to the binding-protein-dependent transport system permease family.</text>
</comment>
<feature type="transmembrane region" description="Helical" evidence="7">
    <location>
        <begin position="238"/>
        <end position="263"/>
    </location>
</feature>
<feature type="transmembrane region" description="Helical" evidence="7">
    <location>
        <begin position="141"/>
        <end position="162"/>
    </location>
</feature>
<dbReference type="Pfam" id="PF19300">
    <property type="entry name" value="BPD_transp_1_N"/>
    <property type="match status" value="1"/>
</dbReference>
<evidence type="ECO:0000256" key="2">
    <source>
        <dbReference type="ARBA" id="ARBA00022448"/>
    </source>
</evidence>
<evidence type="ECO:0000256" key="5">
    <source>
        <dbReference type="ARBA" id="ARBA00022989"/>
    </source>
</evidence>
<dbReference type="Proteomes" id="UP000031928">
    <property type="component" value="Chromosome"/>
</dbReference>
<evidence type="ECO:0000256" key="4">
    <source>
        <dbReference type="ARBA" id="ARBA00022692"/>
    </source>
</evidence>
<dbReference type="STRING" id="1224162.B840_09285"/>
<dbReference type="GO" id="GO:0005886">
    <property type="term" value="C:plasma membrane"/>
    <property type="evidence" value="ECO:0007669"/>
    <property type="project" value="UniProtKB-SubCell"/>
</dbReference>
<feature type="transmembrane region" description="Helical" evidence="7">
    <location>
        <begin position="182"/>
        <end position="201"/>
    </location>
</feature>
<protein>
    <submittedName>
        <fullName evidence="9">Oligopeptide ABC superfamily ATP binding cassette transporter, membrane protein</fullName>
    </submittedName>
</protein>
<dbReference type="Pfam" id="PF00528">
    <property type="entry name" value="BPD_transp_1"/>
    <property type="match status" value="1"/>
</dbReference>
<reference evidence="9 10" key="1">
    <citation type="submission" date="2014-05" db="EMBL/GenBank/DDBJ databases">
        <title>Complete genome sequence of Corynebacterium marinum DSM 44953.</title>
        <authorList>
            <person name="Schaffert L."/>
            <person name="Albersmeier A."/>
            <person name="Kalinowski J."/>
            <person name="Ruckert C."/>
        </authorList>
    </citation>
    <scope>NUCLEOTIDE SEQUENCE [LARGE SCALE GENOMIC DNA]</scope>
    <source>
        <strain evidence="9 10">DSM 44953</strain>
    </source>
</reference>
<dbReference type="PROSITE" id="PS50928">
    <property type="entry name" value="ABC_TM1"/>
    <property type="match status" value="1"/>
</dbReference>
<evidence type="ECO:0000256" key="7">
    <source>
        <dbReference type="RuleBase" id="RU363032"/>
    </source>
</evidence>
<evidence type="ECO:0000313" key="10">
    <source>
        <dbReference type="Proteomes" id="UP000031928"/>
    </source>
</evidence>
<dbReference type="OrthoDB" id="147639at2"/>
<keyword evidence="6 7" id="KW-0472">Membrane</keyword>
<name>A0A0B6TV40_9CORY</name>
<accession>A0A0B6TV40</accession>
<dbReference type="EMBL" id="CP007790">
    <property type="protein sequence ID" value="AJK69450.1"/>
    <property type="molecule type" value="Genomic_DNA"/>
</dbReference>
<dbReference type="PANTHER" id="PTHR43163:SF6">
    <property type="entry name" value="DIPEPTIDE TRANSPORT SYSTEM PERMEASE PROTEIN DPPB-RELATED"/>
    <property type="match status" value="1"/>
</dbReference>
<keyword evidence="10" id="KW-1185">Reference proteome</keyword>
<proteinExistence type="inferred from homology"/>
<dbReference type="InterPro" id="IPR000515">
    <property type="entry name" value="MetI-like"/>
</dbReference>
<dbReference type="KEGG" id="cmq:B840_09285"/>
<dbReference type="SUPFAM" id="SSF161098">
    <property type="entry name" value="MetI-like"/>
    <property type="match status" value="1"/>
</dbReference>
<dbReference type="HOGENOM" id="CLU_036879_0_1_11"/>
<keyword evidence="4 7" id="KW-0812">Transmembrane</keyword>
<feature type="transmembrane region" description="Helical" evidence="7">
    <location>
        <begin position="283"/>
        <end position="305"/>
    </location>
</feature>
<keyword evidence="2 7" id="KW-0813">Transport</keyword>
<organism evidence="9 10">
    <name type="scientific">Corynebacterium marinum DSM 44953</name>
    <dbReference type="NCBI Taxonomy" id="1224162"/>
    <lineage>
        <taxon>Bacteria</taxon>
        <taxon>Bacillati</taxon>
        <taxon>Actinomycetota</taxon>
        <taxon>Actinomycetes</taxon>
        <taxon>Mycobacteriales</taxon>
        <taxon>Corynebacteriaceae</taxon>
        <taxon>Corynebacterium</taxon>
    </lineage>
</organism>
<evidence type="ECO:0000256" key="6">
    <source>
        <dbReference type="ARBA" id="ARBA00023136"/>
    </source>
</evidence>
<dbReference type="AlphaFoldDB" id="A0A0B6TV40"/>
<gene>
    <name evidence="9" type="ORF">B840_09285</name>
</gene>
<dbReference type="GO" id="GO:0071916">
    <property type="term" value="F:dipeptide transmembrane transporter activity"/>
    <property type="evidence" value="ECO:0007669"/>
    <property type="project" value="TreeGrafter"/>
</dbReference>
<evidence type="ECO:0000313" key="9">
    <source>
        <dbReference type="EMBL" id="AJK69450.1"/>
    </source>
</evidence>
<keyword evidence="5 7" id="KW-1133">Transmembrane helix</keyword>
<keyword evidence="3" id="KW-1003">Cell membrane</keyword>
<comment type="subcellular location">
    <subcellularLocation>
        <location evidence="1 7">Cell membrane</location>
        <topology evidence="1 7">Multi-pass membrane protein</topology>
    </subcellularLocation>
</comment>
<dbReference type="InterPro" id="IPR035906">
    <property type="entry name" value="MetI-like_sf"/>
</dbReference>
<evidence type="ECO:0000256" key="1">
    <source>
        <dbReference type="ARBA" id="ARBA00004651"/>
    </source>
</evidence>
<feature type="transmembrane region" description="Helical" evidence="7">
    <location>
        <begin position="12"/>
        <end position="31"/>
    </location>
</feature>
<dbReference type="Gene3D" id="1.10.3720.10">
    <property type="entry name" value="MetI-like"/>
    <property type="match status" value="1"/>
</dbReference>
<dbReference type="InterPro" id="IPR045621">
    <property type="entry name" value="BPD_transp_1_N"/>
</dbReference>
<evidence type="ECO:0000259" key="8">
    <source>
        <dbReference type="PROSITE" id="PS50928"/>
    </source>
</evidence>
<sequence length="316" mass="33790">MIARTILRLGLRFLLSLLLASAVIFLLLRAIPGDPARVALGVTATDEAVARLAEQLGTDRPLAVQYLDWVGGLLTGDFGVSLSSRQDITALVLDRAQVSLILCGVAMVLSLAVAVPMGMWAARHSERADGIVISGFSQVGIAVPSFLAGILLVTVFAVHLGWVPANGWIPPGEDTGGFLARLILPVIALTLVQAAILTRYVRSSILEVMDQDFIRTARSTGASTSEALWRHGLRNAALPVLTVTGLQLTSLVVGAVVIERVFMLPGLGSMLLDSVARRDLTTVQTIVMLLVVFTLTVNLLVDLTYRIVDPRIRRSA</sequence>
<feature type="transmembrane region" description="Helical" evidence="7">
    <location>
        <begin position="98"/>
        <end position="120"/>
    </location>
</feature>
<evidence type="ECO:0000256" key="3">
    <source>
        <dbReference type="ARBA" id="ARBA00022475"/>
    </source>
</evidence>
<dbReference type="PANTHER" id="PTHR43163">
    <property type="entry name" value="DIPEPTIDE TRANSPORT SYSTEM PERMEASE PROTEIN DPPB-RELATED"/>
    <property type="match status" value="1"/>
</dbReference>
<feature type="domain" description="ABC transmembrane type-1" evidence="8">
    <location>
        <begin position="96"/>
        <end position="301"/>
    </location>
</feature>
<dbReference type="CDD" id="cd06261">
    <property type="entry name" value="TM_PBP2"/>
    <property type="match status" value="1"/>
</dbReference>